<feature type="region of interest" description="Disordered" evidence="5">
    <location>
        <begin position="188"/>
        <end position="234"/>
    </location>
</feature>
<feature type="region of interest" description="Disordered" evidence="5">
    <location>
        <begin position="1"/>
        <end position="33"/>
    </location>
</feature>
<dbReference type="Gene3D" id="3.10.20.90">
    <property type="entry name" value="Phosphatidylinositol 3-kinase Catalytic Subunit, Chain A, domain 1"/>
    <property type="match status" value="1"/>
</dbReference>
<keyword evidence="2" id="KW-0812">Transmembrane</keyword>
<proteinExistence type="predicted"/>
<dbReference type="GO" id="GO:0030968">
    <property type="term" value="P:endoplasmic reticulum unfolded protein response"/>
    <property type="evidence" value="ECO:0007669"/>
    <property type="project" value="TreeGrafter"/>
</dbReference>
<dbReference type="VEuPathDB" id="FungiDB:PV10_01051"/>
<dbReference type="PROSITE" id="PS50053">
    <property type="entry name" value="UBIQUITIN_2"/>
    <property type="match status" value="1"/>
</dbReference>
<dbReference type="OMA" id="NASWSRW"/>
<comment type="subcellular location">
    <subcellularLocation>
        <location evidence="1">Membrane</location>
    </subcellularLocation>
</comment>
<dbReference type="PANTHER" id="PTHR12943">
    <property type="entry name" value="HOMOCYSTEINE-RESPONSIVE ENDOPLASMIC RETICULUM-RESIDENT UNIQUITIN-LIKE DOMAIN HERPUD PROTEIN FAMILY MEMBER"/>
    <property type="match status" value="1"/>
</dbReference>
<dbReference type="PANTHER" id="PTHR12943:SF27">
    <property type="entry name" value="HOMOCYSTEINE-INDUCED ENDOPLASMIC RETICULUM PROTEIN, ISOFORM A"/>
    <property type="match status" value="1"/>
</dbReference>
<feature type="region of interest" description="Disordered" evidence="5">
    <location>
        <begin position="246"/>
        <end position="270"/>
    </location>
</feature>
<evidence type="ECO:0000256" key="3">
    <source>
        <dbReference type="ARBA" id="ARBA00022989"/>
    </source>
</evidence>
<feature type="compositionally biased region" description="Polar residues" evidence="5">
    <location>
        <begin position="257"/>
        <end position="266"/>
    </location>
</feature>
<gene>
    <name evidence="7" type="ORF">PV10_01051</name>
</gene>
<dbReference type="AlphaFoldDB" id="A0A0D2AEE0"/>
<feature type="compositionally biased region" description="Low complexity" evidence="5">
    <location>
        <begin position="305"/>
        <end position="314"/>
    </location>
</feature>
<feature type="compositionally biased region" description="Basic and acidic residues" evidence="5">
    <location>
        <begin position="683"/>
        <end position="693"/>
    </location>
</feature>
<feature type="compositionally biased region" description="Polar residues" evidence="5">
    <location>
        <begin position="407"/>
        <end position="429"/>
    </location>
</feature>
<dbReference type="EMBL" id="KN847520">
    <property type="protein sequence ID" value="KIV97283.1"/>
    <property type="molecule type" value="Genomic_DNA"/>
</dbReference>
<feature type="compositionally biased region" description="Pro residues" evidence="5">
    <location>
        <begin position="9"/>
        <end position="30"/>
    </location>
</feature>
<dbReference type="GeneID" id="27318896"/>
<feature type="domain" description="Ubiquitin-like" evidence="6">
    <location>
        <begin position="52"/>
        <end position="88"/>
    </location>
</feature>
<keyword evidence="3" id="KW-1133">Transmembrane helix</keyword>
<dbReference type="STRING" id="212818.A0A0D2AEE0"/>
<protein>
    <recommendedName>
        <fullName evidence="6">Ubiquitin-like domain-containing protein</fullName>
    </recommendedName>
</protein>
<feature type="region of interest" description="Disordered" evidence="5">
    <location>
        <begin position="288"/>
        <end position="335"/>
    </location>
</feature>
<dbReference type="SUPFAM" id="SSF54236">
    <property type="entry name" value="Ubiquitin-like"/>
    <property type="match status" value="1"/>
</dbReference>
<feature type="compositionally biased region" description="Basic and acidic residues" evidence="5">
    <location>
        <begin position="711"/>
        <end position="720"/>
    </location>
</feature>
<evidence type="ECO:0000256" key="2">
    <source>
        <dbReference type="ARBA" id="ARBA00022692"/>
    </source>
</evidence>
<keyword evidence="4" id="KW-0472">Membrane</keyword>
<feature type="compositionally biased region" description="Low complexity" evidence="5">
    <location>
        <begin position="120"/>
        <end position="139"/>
    </location>
</feature>
<dbReference type="Pfam" id="PF00240">
    <property type="entry name" value="ubiquitin"/>
    <property type="match status" value="1"/>
</dbReference>
<dbReference type="GO" id="GO:0016020">
    <property type="term" value="C:membrane"/>
    <property type="evidence" value="ECO:0007669"/>
    <property type="project" value="UniProtKB-SubCell"/>
</dbReference>
<organism evidence="7 8">
    <name type="scientific">Exophiala mesophila</name>
    <name type="common">Black yeast-like fungus</name>
    <dbReference type="NCBI Taxonomy" id="212818"/>
    <lineage>
        <taxon>Eukaryota</taxon>
        <taxon>Fungi</taxon>
        <taxon>Dikarya</taxon>
        <taxon>Ascomycota</taxon>
        <taxon>Pezizomycotina</taxon>
        <taxon>Eurotiomycetes</taxon>
        <taxon>Chaetothyriomycetidae</taxon>
        <taxon>Chaetothyriales</taxon>
        <taxon>Herpotrichiellaceae</taxon>
        <taxon>Exophiala</taxon>
    </lineage>
</organism>
<name>A0A0D2AEE0_EXOME</name>
<accession>A0A0D2AEE0</accession>
<evidence type="ECO:0000256" key="4">
    <source>
        <dbReference type="ARBA" id="ARBA00023136"/>
    </source>
</evidence>
<dbReference type="HOGENOM" id="CLU_024875_0_0_1"/>
<feature type="region of interest" description="Disordered" evidence="5">
    <location>
        <begin position="406"/>
        <end position="457"/>
    </location>
</feature>
<evidence type="ECO:0000313" key="8">
    <source>
        <dbReference type="Proteomes" id="UP000054302"/>
    </source>
</evidence>
<dbReference type="Proteomes" id="UP000054302">
    <property type="component" value="Unassembled WGS sequence"/>
</dbReference>
<evidence type="ECO:0000313" key="7">
    <source>
        <dbReference type="EMBL" id="KIV97283.1"/>
    </source>
</evidence>
<dbReference type="InterPro" id="IPR000626">
    <property type="entry name" value="Ubiquitin-like_dom"/>
</dbReference>
<feature type="compositionally biased region" description="Polar residues" evidence="5">
    <location>
        <begin position="207"/>
        <end position="227"/>
    </location>
</feature>
<feature type="region of interest" description="Disordered" evidence="5">
    <location>
        <begin position="639"/>
        <end position="720"/>
    </location>
</feature>
<feature type="region of interest" description="Disordered" evidence="5">
    <location>
        <begin position="120"/>
        <end position="148"/>
    </location>
</feature>
<keyword evidence="8" id="KW-1185">Reference proteome</keyword>
<dbReference type="InterPro" id="IPR039751">
    <property type="entry name" value="HERPUD1/2"/>
</dbReference>
<dbReference type="OrthoDB" id="21589at2759"/>
<evidence type="ECO:0000256" key="5">
    <source>
        <dbReference type="SAM" id="MobiDB-lite"/>
    </source>
</evidence>
<feature type="compositionally biased region" description="Pro residues" evidence="5">
    <location>
        <begin position="315"/>
        <end position="324"/>
    </location>
</feature>
<sequence length="720" mass="78723">MATNNHHPPSTPPPSTNLTPPLPTSSPPPDHVNLRVTYLLTGNPRPPYSLGSVPLSTTVADLKSRIQAELPERPPPTQQRLIYQGRPLLRGEDTLSNVLRIDPGTPTGPLPYTLHIIIQSPHPTSQPSAPPQQSNTSNNATPTDQPNQRIPSLFAAVEHQTNNLQDALSRIQQSIESNRADLRSVQQRIAVQQHQHQHRASPIPPTLASTPHNPSQQAQIHQPSQTGLPPRSQLPHILQHHGLHNLYRPQPLAPGSETVTPSNPQLQEFVGPNGERMTVMTDHTSIRIPLPRPASAPGQPATSQSSAAPNSRSSPPVPPPPRAPMAPHAPQWPQMPHLQHAFPASLFHAHLAPLLGQQLPSSQPQPQNTIAWLLSSPSGPEALVFAPGHGYFTSSTTMTNVVHEASRTNNTSHVAPEVQSVNNQPNPTGRQPDAANPERAVVPQDPRPGPLRRPHGQEANADDMFGFLIQRIWLFLRLYLFMFVFSEPGSWKRWAMILVATIVCLQPRNGPLTRAFAAARQHMDNLIGPPRPQDQARGPARRAGPRRGPTATDHDAGETPAQRPANVRGALEITPQEAAARLLREHAEQTPSVWRNALYRVEQSAALFLASLIPGVGERHVRAREEARREIRRLEEERARAEEEAAAHAQQESSNTGILATDEQPEHQTGSGDDVLDGQASHSKSEDRDDTTERSGISSGVEITDSTANEGELRSRTEQN</sequence>
<evidence type="ECO:0000259" key="6">
    <source>
        <dbReference type="PROSITE" id="PS50053"/>
    </source>
</evidence>
<reference evidence="7 8" key="1">
    <citation type="submission" date="2015-01" db="EMBL/GenBank/DDBJ databases">
        <title>The Genome Sequence of Exophiala mesophila CBS40295.</title>
        <authorList>
            <consortium name="The Broad Institute Genomics Platform"/>
            <person name="Cuomo C."/>
            <person name="de Hoog S."/>
            <person name="Gorbushina A."/>
            <person name="Stielow B."/>
            <person name="Teixiera M."/>
            <person name="Abouelleil A."/>
            <person name="Chapman S.B."/>
            <person name="Priest M."/>
            <person name="Young S.K."/>
            <person name="Wortman J."/>
            <person name="Nusbaum C."/>
            <person name="Birren B."/>
        </authorList>
    </citation>
    <scope>NUCLEOTIDE SEQUENCE [LARGE SCALE GENOMIC DNA]</scope>
    <source>
        <strain evidence="7 8">CBS 40295</strain>
    </source>
</reference>
<dbReference type="InterPro" id="IPR029071">
    <property type="entry name" value="Ubiquitin-like_domsf"/>
</dbReference>
<dbReference type="RefSeq" id="XP_016228857.1">
    <property type="nucleotide sequence ID" value="XM_016365208.1"/>
</dbReference>
<evidence type="ECO:0000256" key="1">
    <source>
        <dbReference type="ARBA" id="ARBA00004370"/>
    </source>
</evidence>
<feature type="region of interest" description="Disordered" evidence="5">
    <location>
        <begin position="525"/>
        <end position="568"/>
    </location>
</feature>